<dbReference type="InterPro" id="IPR020449">
    <property type="entry name" value="Tscrpt_reg_AraC-type_HTH"/>
</dbReference>
<dbReference type="SUPFAM" id="SSF46689">
    <property type="entry name" value="Homeodomain-like"/>
    <property type="match status" value="1"/>
</dbReference>
<name>A0A455ZCR3_9FLAO</name>
<protein>
    <submittedName>
        <fullName evidence="5">Transcriptional regulator, AraC family</fullName>
    </submittedName>
</protein>
<evidence type="ECO:0000256" key="3">
    <source>
        <dbReference type="ARBA" id="ARBA00023163"/>
    </source>
</evidence>
<evidence type="ECO:0000256" key="1">
    <source>
        <dbReference type="ARBA" id="ARBA00023015"/>
    </source>
</evidence>
<reference evidence="5" key="1">
    <citation type="journal article" date="2014" name="Genome Biol. Evol.">
        <title>Comparative genomic analysis of malaria mosquito vector-associated novel pathogen Elizabethkingia anophelis.</title>
        <authorList>
            <person name="Teo J."/>
            <person name="Tan S.Y."/>
            <person name="Liu Y."/>
            <person name="Tay M."/>
            <person name="Ding Y."/>
            <person name="Li Y."/>
            <person name="Kjelleberg S."/>
            <person name="Givskov M."/>
            <person name="Lin R.T."/>
            <person name="Yang L."/>
        </authorList>
    </citation>
    <scope>NUCLEOTIDE SEQUENCE</scope>
</reference>
<dbReference type="PANTHER" id="PTHR43280:SF32">
    <property type="entry name" value="TRANSCRIPTIONAL REGULATORY PROTEIN"/>
    <property type="match status" value="1"/>
</dbReference>
<dbReference type="AlphaFoldDB" id="A0A455ZCR3"/>
<dbReference type="GO" id="GO:0003700">
    <property type="term" value="F:DNA-binding transcription factor activity"/>
    <property type="evidence" value="ECO:0007669"/>
    <property type="project" value="InterPro"/>
</dbReference>
<dbReference type="PANTHER" id="PTHR43280">
    <property type="entry name" value="ARAC-FAMILY TRANSCRIPTIONAL REGULATOR"/>
    <property type="match status" value="1"/>
</dbReference>
<evidence type="ECO:0000256" key="2">
    <source>
        <dbReference type="ARBA" id="ARBA00023125"/>
    </source>
</evidence>
<dbReference type="Pfam" id="PF12833">
    <property type="entry name" value="HTH_18"/>
    <property type="match status" value="1"/>
</dbReference>
<reference evidence="5" key="4">
    <citation type="journal article" date="2016" name="Sci. Rep.">
        <title>Genomic epidemiology and global diversity of the emerging bacterial pathogen Elizabethkingia anophelis.</title>
        <authorList>
            <person name="Breurec S."/>
            <person name="Criscuolo A."/>
            <person name="Diancourt L."/>
            <person name="Rendueles O."/>
            <person name="Vandenbogaert M."/>
            <person name="Passet V."/>
            <person name="Caro V."/>
            <person name="Rocha E.P."/>
            <person name="Touchon M."/>
            <person name="Brisse S."/>
        </authorList>
    </citation>
    <scope>NUCLEOTIDE SEQUENCE</scope>
</reference>
<reference evidence="5" key="5">
    <citation type="journal article" date="2017" name="Genome Announc.">
        <title>Complete Circularized Genome Sequences of Four Strains of Elizabethkingia anophelis, Including Two Novel Strains Isolated from Wild-Caught Anopheles sinensis.</title>
        <authorList>
            <person name="Pei D."/>
            <person name="Nicholson A.C."/>
            <person name="Jiang J."/>
            <person name="Chen H."/>
            <person name="Whitney A.M."/>
            <person name="Villarma A."/>
            <person name="Bell M."/>
            <person name="Humrighouse B."/>
            <person name="Rowe L.A."/>
            <person name="Sheth M."/>
            <person name="Batra D."/>
            <person name="Juieng P."/>
            <person name="Loparev V.N."/>
            <person name="McQuiston J.R."/>
            <person name="Lan Y."/>
            <person name="Ma Y."/>
            <person name="Xu J."/>
        </authorList>
    </citation>
    <scope>NUCLEOTIDE SEQUENCE</scope>
</reference>
<proteinExistence type="predicted"/>
<dbReference type="GO" id="GO:0043565">
    <property type="term" value="F:sequence-specific DNA binding"/>
    <property type="evidence" value="ECO:0007669"/>
    <property type="project" value="InterPro"/>
</dbReference>
<dbReference type="PRINTS" id="PR00032">
    <property type="entry name" value="HTHARAC"/>
</dbReference>
<reference evidence="5" key="6">
    <citation type="journal article" date="2017" name="Nat. Commun.">
        <title>Evolutionary dynamics and genomic features of the Elizabethkingia anophelis 2015 to 2016 Wisconsin outbreak strain.</title>
        <authorList>
            <person name="Perrin A."/>
            <person name="Larsonneur E."/>
            <person name="Nicholson A.C."/>
            <person name="Edwards D.J."/>
            <person name="Gundlach K.M."/>
            <person name="Whitney A.M."/>
            <person name="Gulvik C.A."/>
            <person name="Bell M.E."/>
            <person name="Rendueles O."/>
            <person name="Cury J."/>
            <person name="Hugon P."/>
            <person name="Clermont D."/>
            <person name="Enouf V."/>
            <person name="Loparev V."/>
            <person name="Juieng P."/>
            <person name="Monson T."/>
            <person name="Warshauer D."/>
            <person name="Elbadawi L.I."/>
            <person name="Walters M.S."/>
            <person name="Crist M.B."/>
            <person name="Noble-Wang J."/>
            <person name="Borlaug G."/>
            <person name="Rocha E.P.C."/>
            <person name="Criscuolo A."/>
            <person name="Touchon M."/>
            <person name="Davis J.P."/>
            <person name="Holt K.E."/>
            <person name="McQuiston J.R."/>
            <person name="Brisse S."/>
        </authorList>
    </citation>
    <scope>NUCLEOTIDE SEQUENCE</scope>
</reference>
<dbReference type="PROSITE" id="PS01124">
    <property type="entry name" value="HTH_ARAC_FAMILY_2"/>
    <property type="match status" value="1"/>
</dbReference>
<feature type="domain" description="HTH araC/xylS-type" evidence="4">
    <location>
        <begin position="235"/>
        <end position="316"/>
    </location>
</feature>
<accession>A0A455ZCR3</accession>
<dbReference type="InterPro" id="IPR018060">
    <property type="entry name" value="HTH_AraC"/>
</dbReference>
<dbReference type="Gene3D" id="1.10.10.60">
    <property type="entry name" value="Homeodomain-like"/>
    <property type="match status" value="1"/>
</dbReference>
<evidence type="ECO:0000259" key="4">
    <source>
        <dbReference type="PROSITE" id="PS01124"/>
    </source>
</evidence>
<gene>
    <name evidence="5" type="primary">ICEEaI(6)_PW2806_16561_15596</name>
</gene>
<dbReference type="EMBL" id="BK010592">
    <property type="protein sequence ID" value="DAC74627.1"/>
    <property type="molecule type" value="Genomic_DNA"/>
</dbReference>
<reference evidence="5" key="8">
    <citation type="journal article" date="2018" name="J. ISSAAS">
        <title>In Silico Identification of Three Types of Integrative and Conjugative Elements (ICEs) in Elizabethkingia anophelis Strains Isolated from Around the World.</title>
        <authorList>
            <person name="Xu J."/>
            <person name="Pei D."/>
            <person name="Nicholson A."/>
            <person name="Lan Y."/>
            <person name="Xia Q."/>
        </authorList>
    </citation>
    <scope>NUCLEOTIDE SEQUENCE</scope>
</reference>
<dbReference type="InterPro" id="IPR009057">
    <property type="entry name" value="Homeodomain-like_sf"/>
</dbReference>
<keyword evidence="2" id="KW-0238">DNA-binding</keyword>
<reference evidence="5" key="2">
    <citation type="journal article" date="2014" name="PLoS ONE">
        <title>Insights from the genome annotation of Elizabethkingia anophelis from the malaria vector Anopheles gambiae.</title>
        <authorList>
            <person name="Kukutla P."/>
            <person name="Lindberg B.G."/>
            <person name="Pei D."/>
            <person name="Rayl M."/>
            <person name="Yu W."/>
            <person name="Steritz M."/>
            <person name="Faye I."/>
            <person name="Xu J."/>
        </authorList>
    </citation>
    <scope>NUCLEOTIDE SEQUENCE</scope>
</reference>
<sequence length="321" mass="37893">MFVSSTLYLNCVNMEKIESLKEYYQITKKKVPEDLLIQSRCPIHFNILRKKEKCCVGGLPFARRDYWKITLFDNRAELITKQGNVIINKPCIFFSRPNMEYGWKLLDEEQTGFICLFNDEYLTYDLKPIFELLTRTLNASQTSFLLLEQDTYRLLFFYFEQLYNAYHSDFEYRKEVVQKWLQLIAYQVIWTQSINNPVELKQDAKSRIVNEFVNALQSQFPVDSPLNPIRLKTPSDFANLLHVHVNHLNHCLKSQTGKSTTQLINERITAEAIGLLQYSDWNISEIAEALGFEYVQHFTLFFKKKIGISPTEFRLKEMNNI</sequence>
<dbReference type="SMART" id="SM00342">
    <property type="entry name" value="HTH_ARAC"/>
    <property type="match status" value="1"/>
</dbReference>
<evidence type="ECO:0000313" key="5">
    <source>
        <dbReference type="EMBL" id="DAC74627.1"/>
    </source>
</evidence>
<keyword evidence="1" id="KW-0805">Transcription regulation</keyword>
<reference evidence="5" key="7">
    <citation type="journal article" date="2017" name="Sci. Rep.">
        <title>Genomic features, phylogenetic relationships, and comparative genomics of Elizabethkingia anophelis strain EM361-97 isolated in Taiwan.</title>
        <authorList>
            <person name="Lin J.N."/>
            <person name="Lai C.H."/>
            <person name="Yang C.H."/>
            <person name="Huang Y.H."/>
            <person name="Lin H.H."/>
        </authorList>
    </citation>
    <scope>NUCLEOTIDE SEQUENCE</scope>
</reference>
<organism evidence="5">
    <name type="scientific">Elizabethkingia anophelis</name>
    <dbReference type="NCBI Taxonomy" id="1117645"/>
    <lineage>
        <taxon>Bacteria</taxon>
        <taxon>Pseudomonadati</taxon>
        <taxon>Bacteroidota</taxon>
        <taxon>Flavobacteriia</taxon>
        <taxon>Flavobacteriales</taxon>
        <taxon>Weeksellaceae</taxon>
        <taxon>Elizabethkingia</taxon>
    </lineage>
</organism>
<keyword evidence="3" id="KW-0804">Transcription</keyword>
<reference evidence="5" key="3">
    <citation type="journal article" date="2016" name="Genome Announc.">
        <title>Complete Genome Sequences of Four Strains from the 2015-2016 Elizabethkingia anophelis Outbreak.</title>
        <authorList>
            <person name="Nicholson A.C."/>
            <person name="Whitney A.M."/>
            <person name="Emery B.D."/>
            <person name="Bell M.E."/>
            <person name="Gartin J.T."/>
            <person name="Humrighouse B.W."/>
            <person name="Loparev V.N."/>
            <person name="Batra D."/>
            <person name="Sheth M."/>
            <person name="Rowe L.A."/>
            <person name="Juieng P."/>
            <person name="Knipe K."/>
            <person name="Gulvik C."/>
            <person name="McQuiston J.R."/>
        </authorList>
    </citation>
    <scope>NUCLEOTIDE SEQUENCE</scope>
</reference>